<evidence type="ECO:0008006" key="7">
    <source>
        <dbReference type="Google" id="ProtNLM"/>
    </source>
</evidence>
<dbReference type="Proteomes" id="UP000271974">
    <property type="component" value="Unassembled WGS sequence"/>
</dbReference>
<dbReference type="EMBL" id="RQTK01001799">
    <property type="protein sequence ID" value="RUS69168.1"/>
    <property type="molecule type" value="Genomic_DNA"/>
</dbReference>
<dbReference type="SMART" id="SM00365">
    <property type="entry name" value="LRR_SD22"/>
    <property type="match status" value="6"/>
</dbReference>
<dbReference type="InterPro" id="IPR050328">
    <property type="entry name" value="Dev_Immune_Receptor"/>
</dbReference>
<feature type="transmembrane region" description="Helical" evidence="4">
    <location>
        <begin position="743"/>
        <end position="765"/>
    </location>
</feature>
<dbReference type="SUPFAM" id="SSF52058">
    <property type="entry name" value="L domain-like"/>
    <property type="match status" value="2"/>
</dbReference>
<accession>A0A3S0Z286</accession>
<evidence type="ECO:0000313" key="6">
    <source>
        <dbReference type="Proteomes" id="UP000271974"/>
    </source>
</evidence>
<dbReference type="OrthoDB" id="1526598at2759"/>
<keyword evidence="4" id="KW-0472">Membrane</keyword>
<dbReference type="InterPro" id="IPR003591">
    <property type="entry name" value="Leu-rich_rpt_typical-subtyp"/>
</dbReference>
<dbReference type="PRINTS" id="PR00019">
    <property type="entry name" value="LEURICHRPT"/>
</dbReference>
<dbReference type="SMART" id="SM00369">
    <property type="entry name" value="LRR_TYP"/>
    <property type="match status" value="9"/>
</dbReference>
<dbReference type="Pfam" id="PF00560">
    <property type="entry name" value="LRR_1"/>
    <property type="match status" value="1"/>
</dbReference>
<dbReference type="Pfam" id="PF13855">
    <property type="entry name" value="LRR_8"/>
    <property type="match status" value="3"/>
</dbReference>
<keyword evidence="4" id="KW-0812">Transmembrane</keyword>
<feature type="non-terminal residue" evidence="5">
    <location>
        <position position="1"/>
    </location>
</feature>
<name>A0A3S0Z286_ELYCH</name>
<evidence type="ECO:0000313" key="5">
    <source>
        <dbReference type="EMBL" id="RUS69168.1"/>
    </source>
</evidence>
<proteinExistence type="predicted"/>
<keyword evidence="2" id="KW-0732">Signal</keyword>
<dbReference type="Gene3D" id="3.80.10.10">
    <property type="entry name" value="Ribonuclease Inhibitor"/>
    <property type="match status" value="4"/>
</dbReference>
<dbReference type="FunFam" id="3.80.10.10:FF:001164">
    <property type="entry name" value="GH01279p"/>
    <property type="match status" value="1"/>
</dbReference>
<gene>
    <name evidence="5" type="ORF">EGW08_023069</name>
</gene>
<dbReference type="PANTHER" id="PTHR24373">
    <property type="entry name" value="SLIT RELATED LEUCINE-RICH REPEAT NEURONAL PROTEIN"/>
    <property type="match status" value="1"/>
</dbReference>
<feature type="non-terminal residue" evidence="5">
    <location>
        <position position="774"/>
    </location>
</feature>
<sequence length="774" mass="87466">CTCVRSKSSDHSVAIVDCSNKNLNEIPPLPPTSETVYLQNNNISTISCNSFAHLSLLTELELSYNRIGVLKACSFASLISLRYLNLSNCTLRILQPGVFTALSQLLTLDLSINKISNVDGHIFRNMTRLTSLTLYRNELTKIKNGSFQGLSSLLFLSLQRNNLKYVRETFEPEAFEGLSSLAILHLQGNQGDLLDTFVYPDQALARLPSLQQLKLDGQAQPLGPGFAYLTNLSLLDFSGDHKHDVESFCIMEGAMPSTFLAYLVTRQPLYLNLSSCSIDKIPSIVFKFVPNIHTLDLSGNQDLGFDDFEEGSKGLQNSTLTVLNLAHIVKSGTFSLIKNTTFKYLSHTQLKVLILNKCSLYKINPEAISCLPKTIEFISLEDNKIQYGEFLATILCLYNLRTFKMSTQLHYTQRQGSFTNGTSGTSKEPSPPIHKYTSINRVFPLLHQGKKASIHTNRKTNSLFDPNVKTIKNNHFCDDLTSQARNFDPITALPHNLEYVYASDINTKYNIPNIEIINNKVLKYLDYSKNGATCFGGPLSGVPSLEHLDLSNNWCLRVSTFMFSNMPSLTNLLLHHNFLGQSLYEDADGVTFSALKNLRNLDLSYNAIKELSPLAFSRNVNLRSLNLSHNDLNHFHPNLAKIKNLQILDLSNNNLQDLSEASCRQFLDTKKKNARFSVRISGNRFLCDCDNFVFLRLLLDQPEIFHDIHLFHCYLGNGSKIGYDRINRLVPELERECNAETTFTVVLASFITMSALVIIISVYHYKRWQWKYLY</sequence>
<dbReference type="PROSITE" id="PS51450">
    <property type="entry name" value="LRR"/>
    <property type="match status" value="3"/>
</dbReference>
<keyword evidence="1" id="KW-0433">Leucine-rich repeat</keyword>
<keyword evidence="3" id="KW-0677">Repeat</keyword>
<comment type="caution">
    <text evidence="5">The sequence shown here is derived from an EMBL/GenBank/DDBJ whole genome shotgun (WGS) entry which is preliminary data.</text>
</comment>
<dbReference type="AlphaFoldDB" id="A0A3S0Z286"/>
<dbReference type="PANTHER" id="PTHR24373:SF275">
    <property type="entry name" value="TIR DOMAIN-CONTAINING PROTEIN"/>
    <property type="match status" value="1"/>
</dbReference>
<dbReference type="InterPro" id="IPR032675">
    <property type="entry name" value="LRR_dom_sf"/>
</dbReference>
<keyword evidence="4" id="KW-1133">Transmembrane helix</keyword>
<evidence type="ECO:0000256" key="4">
    <source>
        <dbReference type="SAM" id="Phobius"/>
    </source>
</evidence>
<evidence type="ECO:0000256" key="3">
    <source>
        <dbReference type="ARBA" id="ARBA00022737"/>
    </source>
</evidence>
<reference evidence="5 6" key="1">
    <citation type="submission" date="2019-01" db="EMBL/GenBank/DDBJ databases">
        <title>A draft genome assembly of the solar-powered sea slug Elysia chlorotica.</title>
        <authorList>
            <person name="Cai H."/>
            <person name="Li Q."/>
            <person name="Fang X."/>
            <person name="Li J."/>
            <person name="Curtis N.E."/>
            <person name="Altenburger A."/>
            <person name="Shibata T."/>
            <person name="Feng M."/>
            <person name="Maeda T."/>
            <person name="Schwartz J.A."/>
            <person name="Shigenobu S."/>
            <person name="Lundholm N."/>
            <person name="Nishiyama T."/>
            <person name="Yang H."/>
            <person name="Hasebe M."/>
            <person name="Li S."/>
            <person name="Pierce S.K."/>
            <person name="Wang J."/>
        </authorList>
    </citation>
    <scope>NUCLEOTIDE SEQUENCE [LARGE SCALE GENOMIC DNA]</scope>
    <source>
        <strain evidence="5">EC2010</strain>
        <tissue evidence="5">Whole organism of an adult</tissue>
    </source>
</reference>
<evidence type="ECO:0000256" key="2">
    <source>
        <dbReference type="ARBA" id="ARBA00022729"/>
    </source>
</evidence>
<dbReference type="InterPro" id="IPR001611">
    <property type="entry name" value="Leu-rich_rpt"/>
</dbReference>
<keyword evidence="6" id="KW-1185">Reference proteome</keyword>
<dbReference type="STRING" id="188477.A0A3S0Z286"/>
<protein>
    <recommendedName>
        <fullName evidence="7">LRRCT domain-containing protein</fullName>
    </recommendedName>
</protein>
<organism evidence="5 6">
    <name type="scientific">Elysia chlorotica</name>
    <name type="common">Eastern emerald elysia</name>
    <name type="synonym">Sea slug</name>
    <dbReference type="NCBI Taxonomy" id="188477"/>
    <lineage>
        <taxon>Eukaryota</taxon>
        <taxon>Metazoa</taxon>
        <taxon>Spiralia</taxon>
        <taxon>Lophotrochozoa</taxon>
        <taxon>Mollusca</taxon>
        <taxon>Gastropoda</taxon>
        <taxon>Heterobranchia</taxon>
        <taxon>Euthyneura</taxon>
        <taxon>Panpulmonata</taxon>
        <taxon>Sacoglossa</taxon>
        <taxon>Placobranchoidea</taxon>
        <taxon>Plakobranchidae</taxon>
        <taxon>Elysia</taxon>
    </lineage>
</organism>
<evidence type="ECO:0000256" key="1">
    <source>
        <dbReference type="ARBA" id="ARBA00022614"/>
    </source>
</evidence>